<dbReference type="InterPro" id="IPR036097">
    <property type="entry name" value="HisK_dim/P_sf"/>
</dbReference>
<evidence type="ECO:0000256" key="6">
    <source>
        <dbReference type="ARBA" id="ARBA00022679"/>
    </source>
</evidence>
<dbReference type="GO" id="GO:0007234">
    <property type="term" value="P:osmosensory signaling via phosphorelay pathway"/>
    <property type="evidence" value="ECO:0007669"/>
    <property type="project" value="TreeGrafter"/>
</dbReference>
<dbReference type="InterPro" id="IPR003594">
    <property type="entry name" value="HATPase_dom"/>
</dbReference>
<dbReference type="GO" id="GO:0030295">
    <property type="term" value="F:protein kinase activator activity"/>
    <property type="evidence" value="ECO:0007669"/>
    <property type="project" value="TreeGrafter"/>
</dbReference>
<comment type="subcellular location">
    <subcellularLocation>
        <location evidence="2">Cell membrane</location>
        <topology evidence="2">Multi-pass membrane protein</topology>
    </subcellularLocation>
</comment>
<evidence type="ECO:0000256" key="10">
    <source>
        <dbReference type="ARBA" id="ARBA00022840"/>
    </source>
</evidence>
<dbReference type="EMBL" id="BJNV01000055">
    <property type="protein sequence ID" value="GEC96853.1"/>
    <property type="molecule type" value="Genomic_DNA"/>
</dbReference>
<evidence type="ECO:0000313" key="17">
    <source>
        <dbReference type="Proteomes" id="UP000318422"/>
    </source>
</evidence>
<dbReference type="InterPro" id="IPR007895">
    <property type="entry name" value="MASE1"/>
</dbReference>
<keyword evidence="4" id="KW-1003">Cell membrane</keyword>
<dbReference type="GO" id="GO:0000156">
    <property type="term" value="F:phosphorelay response regulator activity"/>
    <property type="evidence" value="ECO:0007669"/>
    <property type="project" value="TreeGrafter"/>
</dbReference>
<dbReference type="AlphaFoldDB" id="A0A4Y4CZX2"/>
<evidence type="ECO:0000256" key="1">
    <source>
        <dbReference type="ARBA" id="ARBA00000085"/>
    </source>
</evidence>
<evidence type="ECO:0000256" key="5">
    <source>
        <dbReference type="ARBA" id="ARBA00022553"/>
    </source>
</evidence>
<evidence type="ECO:0000256" key="8">
    <source>
        <dbReference type="ARBA" id="ARBA00022741"/>
    </source>
</evidence>
<evidence type="ECO:0000256" key="7">
    <source>
        <dbReference type="ARBA" id="ARBA00022692"/>
    </source>
</evidence>
<name>A0A4Y4CZX2_ZOORA</name>
<dbReference type="Gene3D" id="3.30.565.10">
    <property type="entry name" value="Histidine kinase-like ATPase, C-terminal domain"/>
    <property type="match status" value="1"/>
</dbReference>
<evidence type="ECO:0000256" key="9">
    <source>
        <dbReference type="ARBA" id="ARBA00022777"/>
    </source>
</evidence>
<dbReference type="PANTHER" id="PTHR42878:SF7">
    <property type="entry name" value="SENSOR HISTIDINE KINASE GLRK"/>
    <property type="match status" value="1"/>
</dbReference>
<keyword evidence="6" id="KW-0808">Transferase</keyword>
<keyword evidence="17" id="KW-1185">Reference proteome</keyword>
<dbReference type="RefSeq" id="WP_170182985.1">
    <property type="nucleotide sequence ID" value="NZ_BJNV01000055.1"/>
</dbReference>
<evidence type="ECO:0000256" key="4">
    <source>
        <dbReference type="ARBA" id="ARBA00022475"/>
    </source>
</evidence>
<dbReference type="InterPro" id="IPR036890">
    <property type="entry name" value="HATPase_C_sf"/>
</dbReference>
<evidence type="ECO:0000256" key="12">
    <source>
        <dbReference type="ARBA" id="ARBA00023012"/>
    </source>
</evidence>
<keyword evidence="12" id="KW-0902">Two-component regulatory system</keyword>
<feature type="transmembrane region" description="Helical" evidence="14">
    <location>
        <begin position="126"/>
        <end position="148"/>
    </location>
</feature>
<dbReference type="PROSITE" id="PS50109">
    <property type="entry name" value="HIS_KIN"/>
    <property type="match status" value="1"/>
</dbReference>
<feature type="transmembrane region" description="Helical" evidence="14">
    <location>
        <begin position="12"/>
        <end position="29"/>
    </location>
</feature>
<dbReference type="GO" id="GO:0005524">
    <property type="term" value="F:ATP binding"/>
    <property type="evidence" value="ECO:0007669"/>
    <property type="project" value="UniProtKB-KW"/>
</dbReference>
<dbReference type="InterPro" id="IPR005467">
    <property type="entry name" value="His_kinase_dom"/>
</dbReference>
<comment type="catalytic activity">
    <reaction evidence="1">
        <text>ATP + protein L-histidine = ADP + protein N-phospho-L-histidine.</text>
        <dbReference type="EC" id="2.7.13.3"/>
    </reaction>
</comment>
<feature type="transmembrane region" description="Helical" evidence="14">
    <location>
        <begin position="160"/>
        <end position="182"/>
    </location>
</feature>
<dbReference type="EC" id="2.7.13.3" evidence="3"/>
<evidence type="ECO:0000256" key="11">
    <source>
        <dbReference type="ARBA" id="ARBA00022989"/>
    </source>
</evidence>
<protein>
    <recommendedName>
        <fullName evidence="3">histidine kinase</fullName>
        <ecNumber evidence="3">2.7.13.3</ecNumber>
    </recommendedName>
</protein>
<accession>A0A4Y4CZX2</accession>
<dbReference type="Proteomes" id="UP000318422">
    <property type="component" value="Unassembled WGS sequence"/>
</dbReference>
<keyword evidence="8" id="KW-0547">Nucleotide-binding</keyword>
<evidence type="ECO:0000259" key="15">
    <source>
        <dbReference type="PROSITE" id="PS50109"/>
    </source>
</evidence>
<dbReference type="InterPro" id="IPR003661">
    <property type="entry name" value="HisK_dim/P_dom"/>
</dbReference>
<evidence type="ECO:0000313" key="16">
    <source>
        <dbReference type="EMBL" id="GEC96853.1"/>
    </source>
</evidence>
<evidence type="ECO:0000256" key="2">
    <source>
        <dbReference type="ARBA" id="ARBA00004651"/>
    </source>
</evidence>
<dbReference type="SUPFAM" id="SSF55874">
    <property type="entry name" value="ATPase domain of HSP90 chaperone/DNA topoisomerase II/histidine kinase"/>
    <property type="match status" value="1"/>
</dbReference>
<keyword evidence="10" id="KW-0067">ATP-binding</keyword>
<evidence type="ECO:0000256" key="3">
    <source>
        <dbReference type="ARBA" id="ARBA00012438"/>
    </source>
</evidence>
<keyword evidence="13 14" id="KW-0472">Membrane</keyword>
<dbReference type="InterPro" id="IPR004358">
    <property type="entry name" value="Sig_transdc_His_kin-like_C"/>
</dbReference>
<dbReference type="SMART" id="SM00387">
    <property type="entry name" value="HATPase_c"/>
    <property type="match status" value="1"/>
</dbReference>
<dbReference type="Pfam" id="PF05231">
    <property type="entry name" value="MASE1"/>
    <property type="match status" value="1"/>
</dbReference>
<dbReference type="SUPFAM" id="SSF47384">
    <property type="entry name" value="Homodimeric domain of signal transducing histidine kinase"/>
    <property type="match status" value="1"/>
</dbReference>
<dbReference type="SMART" id="SM00388">
    <property type="entry name" value="HisKA"/>
    <property type="match status" value="1"/>
</dbReference>
<dbReference type="GO" id="GO:0000155">
    <property type="term" value="F:phosphorelay sensor kinase activity"/>
    <property type="evidence" value="ECO:0007669"/>
    <property type="project" value="InterPro"/>
</dbReference>
<keyword evidence="7 14" id="KW-0812">Transmembrane</keyword>
<organism evidence="16 17">
    <name type="scientific">Zoogloea ramigera</name>
    <dbReference type="NCBI Taxonomy" id="350"/>
    <lineage>
        <taxon>Bacteria</taxon>
        <taxon>Pseudomonadati</taxon>
        <taxon>Pseudomonadota</taxon>
        <taxon>Betaproteobacteria</taxon>
        <taxon>Rhodocyclales</taxon>
        <taxon>Zoogloeaceae</taxon>
        <taxon>Zoogloea</taxon>
    </lineage>
</organism>
<dbReference type="InterPro" id="IPR050351">
    <property type="entry name" value="BphY/WalK/GraS-like"/>
</dbReference>
<reference evidence="16 17" key="1">
    <citation type="submission" date="2019-06" db="EMBL/GenBank/DDBJ databases">
        <title>Whole genome shotgun sequence of Zoogloea ramigera NBRC 15342.</title>
        <authorList>
            <person name="Hosoyama A."/>
            <person name="Uohara A."/>
            <person name="Ohji S."/>
            <person name="Ichikawa N."/>
        </authorList>
    </citation>
    <scope>NUCLEOTIDE SEQUENCE [LARGE SCALE GENOMIC DNA]</scope>
    <source>
        <strain evidence="16 17">NBRC 15342</strain>
    </source>
</reference>
<feature type="transmembrane region" description="Helical" evidence="14">
    <location>
        <begin position="274"/>
        <end position="291"/>
    </location>
</feature>
<dbReference type="Pfam" id="PF02518">
    <property type="entry name" value="HATPase_c"/>
    <property type="match status" value="1"/>
</dbReference>
<feature type="transmembrane region" description="Helical" evidence="14">
    <location>
        <begin position="202"/>
        <end position="229"/>
    </location>
</feature>
<feature type="transmembrane region" description="Helical" evidence="14">
    <location>
        <begin position="87"/>
        <end position="106"/>
    </location>
</feature>
<keyword evidence="9" id="KW-0418">Kinase</keyword>
<keyword evidence="11 14" id="KW-1133">Transmembrane helix</keyword>
<evidence type="ECO:0000256" key="14">
    <source>
        <dbReference type="SAM" id="Phobius"/>
    </source>
</evidence>
<dbReference type="GO" id="GO:0005886">
    <property type="term" value="C:plasma membrane"/>
    <property type="evidence" value="ECO:0007669"/>
    <property type="project" value="UniProtKB-SubCell"/>
</dbReference>
<feature type="transmembrane region" description="Helical" evidence="14">
    <location>
        <begin position="241"/>
        <end position="262"/>
    </location>
</feature>
<dbReference type="CDD" id="cd00082">
    <property type="entry name" value="HisKA"/>
    <property type="match status" value="1"/>
</dbReference>
<evidence type="ECO:0000256" key="13">
    <source>
        <dbReference type="ARBA" id="ARBA00023136"/>
    </source>
</evidence>
<dbReference type="PRINTS" id="PR00344">
    <property type="entry name" value="BCTRLSENSOR"/>
</dbReference>
<feature type="domain" description="Histidine kinase" evidence="15">
    <location>
        <begin position="315"/>
        <end position="527"/>
    </location>
</feature>
<gene>
    <name evidence="16" type="ORF">ZRA01_29260</name>
</gene>
<sequence length="545" mass="59545">MIDDTRAAAMEWLRRLPLLVGFIGLYVALDAASFIHPLHGLNITPWNPAPALGLVLVVRLGRIAWLPLTIAVVVAELAMRRGGLPTWQALVPALVLAGGYFLLGRLLARRLAAASLLNDRRTLFAWWWRVAVGTFLISVVYLFALRVVGLLPPARWWIGLLRFWVGDGVGISIMMPLMWWLTSPRARGLLRRTVARPESLGYLLLAGVTLWVAFGLGGHNGFKLFYLLFLPVVWAAARQGMAGAIVCAAFVQVGIIVAMRLLHYNAVSVAELQILAMAIAMVGFFVAAAVDEQRRTGQELRQSLRLAAAGEMAATLTHELHHPLTALSAYAGACEQLLERGEVGERLHSAIRCVVRESARTSEVVHRLQGFFRSGSPELESVSLGELVDSAAAPYRLRAERSGIRLRIATMPDLTLRVDRLQVEVVLRSLLGFAFDAVSDSPRQPRRIWVAAWKDGHDRVCLRIEDSGSGLTPDQVLHLFEPIAPSGSGKRQSGLAISRAIVHSHGGRLWAETSNHGVLKCELPIERHTVAPAPVAPNEAAPAVS</sequence>
<dbReference type="PANTHER" id="PTHR42878">
    <property type="entry name" value="TWO-COMPONENT HISTIDINE KINASE"/>
    <property type="match status" value="1"/>
</dbReference>
<proteinExistence type="predicted"/>
<comment type="caution">
    <text evidence="16">The sequence shown here is derived from an EMBL/GenBank/DDBJ whole genome shotgun (WGS) entry which is preliminary data.</text>
</comment>
<dbReference type="Gene3D" id="1.10.287.130">
    <property type="match status" value="1"/>
</dbReference>
<keyword evidence="5" id="KW-0597">Phosphoprotein</keyword>